<gene>
    <name evidence="3" type="ORF">IE077_003103</name>
</gene>
<keyword evidence="1" id="KW-0238">DNA-binding</keyword>
<sequence>DPGIFECLVTTPQSRCFFRIQVEVRRRIYVNYLTEWEKETTSHITVRKITKPTILPRNVKQYNLVELEMKESYFQDKKHTLSASFHRHVAGLYELQVPLEFDFLSRCGSIMEIHTADEKLALNSAGQFLSSALSNANVKRNPFIYLQNISQLYIHIFHGETVEGLNRIFVSIYEANASRGSILMFGGITALSIDYFDPVSLWNTIYPSSSSSSEEIIKKNSSMKAEEKINVEIPFPHNFSSFQAPRFFTDCQKVLREVEICISEYKTLQETGQAKYLINIFSTLPSSKLGSLLNDKHTAALFIPLSLKYSKIPRRNFAVDAFMASIELLVLHVEFFEERLALSRFSNLPVGYLLKLNKFQCYQTVFDVAYAQSLRQNHAILWATANLSCDLGHPSLMSTSYADLDLMLSRKSMLCCTPGIYRGFGAEIYFGETIKTIILIFNASRLSYLLNPEYMSVEEWSQNQKMLPSTLELLQPSKAKKFIQEENLEGINSLHCGFTHFTHFSPAAFRKKEQKEIQKILSQTLELLSRSLYQMHTKVTKSVLKELECISSHFSSWLSDSSSLLFDPALYRKVSEYVSMIQLDTQHYIRYRNYDIPTEENVKENLKLLDLRPYAVDAFLRQYLYAVGITPVTELLSEYYDELEEGSEPKALKMANLHELEKNISIIMKKRWFLPGSLFQNAVQMMQNPSLLIKKFVIDEPSQDSNPFDFPDVIGSALKTRENWKLEIAKFLVLLMQLDTSLEIQNSDEGADAFDEKRHQLFETAEESEHTPANIHFHSSL</sequence>
<comment type="similarity">
    <text evidence="1">Belongs to the DNA polymerase type-B family.</text>
</comment>
<keyword evidence="1" id="KW-0539">Nucleus</keyword>
<keyword evidence="1" id="KW-0548">Nucleotidyltransferase</keyword>
<keyword evidence="1" id="KW-0863">Zinc-finger</keyword>
<evidence type="ECO:0000259" key="2">
    <source>
        <dbReference type="SMART" id="SM01159"/>
    </source>
</evidence>
<keyword evidence="1" id="KW-0408">Iron</keyword>
<keyword evidence="1" id="KW-0411">Iron-sulfur</keyword>
<proteinExistence type="inferred from homology"/>
<dbReference type="Pfam" id="PF08490">
    <property type="entry name" value="DUF1744"/>
    <property type="match status" value="1"/>
</dbReference>
<dbReference type="EC" id="2.7.7.7" evidence="1"/>
<evidence type="ECO:0000313" key="4">
    <source>
        <dbReference type="Proteomes" id="UP000823046"/>
    </source>
</evidence>
<evidence type="ECO:0000313" key="3">
    <source>
        <dbReference type="EMBL" id="KAF8817888.1"/>
    </source>
</evidence>
<feature type="non-terminal residue" evidence="3">
    <location>
        <position position="781"/>
    </location>
</feature>
<keyword evidence="1" id="KW-0808">Transferase</keyword>
<comment type="subcellular location">
    <subcellularLocation>
        <location evidence="1">Nucleus</location>
    </subcellularLocation>
</comment>
<keyword evidence="4" id="KW-1185">Reference proteome</keyword>
<accession>A0ABQ7J446</accession>
<dbReference type="EMBL" id="JADAQX010001273">
    <property type="protein sequence ID" value="KAF8817888.1"/>
    <property type="molecule type" value="Genomic_DNA"/>
</dbReference>
<dbReference type="PANTHER" id="PTHR10670">
    <property type="entry name" value="DNA POLYMERASE EPSILON CATALYTIC SUBUNIT A"/>
    <property type="match status" value="1"/>
</dbReference>
<feature type="non-terminal residue" evidence="3">
    <location>
        <position position="1"/>
    </location>
</feature>
<keyword evidence="1" id="KW-0862">Zinc</keyword>
<keyword evidence="1" id="KW-0004">4Fe-4S</keyword>
<dbReference type="Proteomes" id="UP000823046">
    <property type="component" value="Unassembled WGS sequence"/>
</dbReference>
<protein>
    <recommendedName>
        <fullName evidence="1">DNA polymerase epsilon catalytic subunit</fullName>
        <ecNumber evidence="1">2.7.7.7</ecNumber>
    </recommendedName>
</protein>
<reference evidence="3 4" key="1">
    <citation type="journal article" date="2020" name="bioRxiv">
        <title>Metabolic contributions of an alphaproteobacterial endosymbiont in the apicomplexan Cardiosporidium cionae.</title>
        <authorList>
            <person name="Hunter E.S."/>
            <person name="Paight C.J."/>
            <person name="Lane C.E."/>
        </authorList>
    </citation>
    <scope>NUCLEOTIDE SEQUENCE [LARGE SCALE GENOMIC DNA]</scope>
    <source>
        <strain evidence="3">ESH_2018</strain>
    </source>
</reference>
<keyword evidence="1" id="KW-0235">DNA replication</keyword>
<dbReference type="SMART" id="SM01159">
    <property type="entry name" value="DUF1744"/>
    <property type="match status" value="1"/>
</dbReference>
<comment type="cofactor">
    <cofactor evidence="1">
        <name>[4Fe-4S] cluster</name>
        <dbReference type="ChEBI" id="CHEBI:49883"/>
    </cofactor>
</comment>
<evidence type="ECO:0000256" key="1">
    <source>
        <dbReference type="RuleBase" id="RU365029"/>
    </source>
</evidence>
<comment type="caution">
    <text evidence="3">The sequence shown here is derived from an EMBL/GenBank/DDBJ whole genome shotgun (WGS) entry which is preliminary data.</text>
</comment>
<feature type="domain" description="DNA polymerase epsilon catalytic subunit A C-terminal" evidence="2">
    <location>
        <begin position="213"/>
        <end position="591"/>
    </location>
</feature>
<dbReference type="InterPro" id="IPR013697">
    <property type="entry name" value="DNA_pol_e_suA_C"/>
</dbReference>
<keyword evidence="1" id="KW-0239">DNA-directed DNA polymerase</keyword>
<keyword evidence="1" id="KW-0479">Metal-binding</keyword>
<comment type="function">
    <text evidence="1">DNA polymerase II participates in chromosomal DNA replication.</text>
</comment>
<organism evidence="3 4">
    <name type="scientific">Cardiosporidium cionae</name>
    <dbReference type="NCBI Taxonomy" id="476202"/>
    <lineage>
        <taxon>Eukaryota</taxon>
        <taxon>Sar</taxon>
        <taxon>Alveolata</taxon>
        <taxon>Apicomplexa</taxon>
        <taxon>Aconoidasida</taxon>
        <taxon>Nephromycida</taxon>
        <taxon>Cardiosporidium</taxon>
    </lineage>
</organism>
<comment type="catalytic activity">
    <reaction evidence="1">
        <text>DNA(n) + a 2'-deoxyribonucleoside 5'-triphosphate = DNA(n+1) + diphosphate</text>
        <dbReference type="Rhea" id="RHEA:22508"/>
        <dbReference type="Rhea" id="RHEA-COMP:17339"/>
        <dbReference type="Rhea" id="RHEA-COMP:17340"/>
        <dbReference type="ChEBI" id="CHEBI:33019"/>
        <dbReference type="ChEBI" id="CHEBI:61560"/>
        <dbReference type="ChEBI" id="CHEBI:173112"/>
        <dbReference type="EC" id="2.7.7.7"/>
    </reaction>
</comment>
<name>A0ABQ7J446_9APIC</name>
<dbReference type="PANTHER" id="PTHR10670:SF0">
    <property type="entry name" value="DNA POLYMERASE EPSILON CATALYTIC SUBUNIT A"/>
    <property type="match status" value="1"/>
</dbReference>
<dbReference type="InterPro" id="IPR029703">
    <property type="entry name" value="POL2"/>
</dbReference>